<dbReference type="GeneID" id="40323422"/>
<protein>
    <submittedName>
        <fullName evidence="1">Methyltransferase</fullName>
        <ecNumber evidence="1">2.1.1.-</ecNumber>
    </submittedName>
</protein>
<dbReference type="GO" id="GO:0032259">
    <property type="term" value="P:methylation"/>
    <property type="evidence" value="ECO:0007669"/>
    <property type="project" value="UniProtKB-KW"/>
</dbReference>
<dbReference type="EMBL" id="MKKU01001318">
    <property type="protein sequence ID" value="RNE96104.1"/>
    <property type="molecule type" value="Genomic_DNA"/>
</dbReference>
<dbReference type="InterPro" id="IPR029063">
    <property type="entry name" value="SAM-dependent_MTases_sf"/>
</dbReference>
<dbReference type="Gene3D" id="3.40.50.150">
    <property type="entry name" value="Vaccinia Virus protein VP39"/>
    <property type="match status" value="1"/>
</dbReference>
<dbReference type="EC" id="2.1.1.-" evidence="1"/>
<proteinExistence type="predicted"/>
<sequence length="369" mass="40470">MHYEEFEVITAANGAPSLKFDLACATARNHYIRCTKTQDKQGNDNYNSPCSTGLRVYGGAQVLAAFLARFGRDLLPHTAEHSTCGDANPWVVELGCGCGLVGFTATELFPEVSVMFTDASVDCLNLVAASARRHGLPMIQADANNFTGNLGTHMHRAVVSCPLEWRKEDTIQLISLIEQLSKSLRCQKNGGVRMVLGSDLLYYRVDIKLLLTTCKCLLQYSGDAACSGKDGGSLAPRLAILSHFMRIPDGYKKLQLAAYELGFGIVRVPIEAFIDVNVIQNRGWNGISIVMLFLRPFPHADSHSLEVSKSHRQREEADLAEIKGIFSEAHLPFQSEVLACYSKKSPGDALDDGVYSANGCELDTLPFRF</sequence>
<gene>
    <name evidence="1" type="ORF">Tco025E_09811</name>
</gene>
<keyword evidence="2" id="KW-1185">Reference proteome</keyword>
<dbReference type="AlphaFoldDB" id="A0A3R7LF89"/>
<dbReference type="Pfam" id="PF10294">
    <property type="entry name" value="Methyltransf_16"/>
    <property type="match status" value="1"/>
</dbReference>
<accession>A0A3R7LF89</accession>
<keyword evidence="1" id="KW-0489">Methyltransferase</keyword>
<dbReference type="Proteomes" id="UP000284403">
    <property type="component" value="Unassembled WGS sequence"/>
</dbReference>
<dbReference type="OrthoDB" id="413520at2759"/>
<evidence type="ECO:0000313" key="2">
    <source>
        <dbReference type="Proteomes" id="UP000284403"/>
    </source>
</evidence>
<reference evidence="1 2" key="1">
    <citation type="journal article" date="2018" name="BMC Genomics">
        <title>Genomic comparison of Trypanosoma conorhini and Trypanosoma rangeli to Trypanosoma cruzi strains of high and low virulence.</title>
        <authorList>
            <person name="Bradwell K.R."/>
            <person name="Koparde V.N."/>
            <person name="Matveyev A.V."/>
            <person name="Serrano M.G."/>
            <person name="Alves J.M."/>
            <person name="Parikh H."/>
            <person name="Huang B."/>
            <person name="Lee V."/>
            <person name="Espinosa-Alvarez O."/>
            <person name="Ortiz P.A."/>
            <person name="Costa-Martins A.G."/>
            <person name="Teixeira M.M."/>
            <person name="Buck G.A."/>
        </authorList>
    </citation>
    <scope>NUCLEOTIDE SEQUENCE [LARGE SCALE GENOMIC DNA]</scope>
    <source>
        <strain evidence="1 2">025E</strain>
    </source>
</reference>
<comment type="caution">
    <text evidence="1">The sequence shown here is derived from an EMBL/GenBank/DDBJ whole genome shotgun (WGS) entry which is preliminary data.</text>
</comment>
<dbReference type="PANTHER" id="PTHR14614">
    <property type="entry name" value="HEPATOCELLULAR CARCINOMA-ASSOCIATED ANTIGEN"/>
    <property type="match status" value="1"/>
</dbReference>
<dbReference type="InterPro" id="IPR019410">
    <property type="entry name" value="Methyltransf_16"/>
</dbReference>
<name>A0A3R7LF89_9TRYP</name>
<dbReference type="SUPFAM" id="SSF53335">
    <property type="entry name" value="S-adenosyl-L-methionine-dependent methyltransferases"/>
    <property type="match status" value="1"/>
</dbReference>
<keyword evidence="1" id="KW-0808">Transferase</keyword>
<dbReference type="RefSeq" id="XP_029223250.1">
    <property type="nucleotide sequence ID" value="XM_029376618.1"/>
</dbReference>
<evidence type="ECO:0000313" key="1">
    <source>
        <dbReference type="EMBL" id="RNE96104.1"/>
    </source>
</evidence>
<organism evidence="1 2">
    <name type="scientific">Trypanosoma conorhini</name>
    <dbReference type="NCBI Taxonomy" id="83891"/>
    <lineage>
        <taxon>Eukaryota</taxon>
        <taxon>Discoba</taxon>
        <taxon>Euglenozoa</taxon>
        <taxon>Kinetoplastea</taxon>
        <taxon>Metakinetoplastina</taxon>
        <taxon>Trypanosomatida</taxon>
        <taxon>Trypanosomatidae</taxon>
        <taxon>Trypanosoma</taxon>
    </lineage>
</organism>
<dbReference type="GO" id="GO:0008168">
    <property type="term" value="F:methyltransferase activity"/>
    <property type="evidence" value="ECO:0007669"/>
    <property type="project" value="UniProtKB-KW"/>
</dbReference>